<evidence type="ECO:0000313" key="4">
    <source>
        <dbReference type="EMBL" id="AMX22282.1"/>
    </source>
</evidence>
<feature type="transmembrane region" description="Helical" evidence="1">
    <location>
        <begin position="192"/>
        <end position="210"/>
    </location>
</feature>
<reference evidence="4" key="1">
    <citation type="journal article" date="2016" name="PLoS ONE">
        <title>Intron Derived Size Polymorphism in the Mitochondrial Genomes of Closely Related Chrysoporthe Species.</title>
        <authorList>
            <person name="Kanzi A.M."/>
            <person name="Wingfield B.D."/>
            <person name="Steenkamp E.T."/>
            <person name="Naidoo S."/>
            <person name="van der Merwe N.A."/>
        </authorList>
    </citation>
    <scope>NUCLEOTIDE SEQUENCE</scope>
</reference>
<sequence>MDNVLSFFTLMYDSGYSEGILLSSSLGVSRKKKEKVIKVFDNKTNMITNYPSIRKAAIALNVSVKSLNCHIISRVGIGLTSLYKGQYLITLEEVGNYSSNSCIGGKGLNVQDLPIKKFFVYNTDMTLAYVFDSLVELGRTLIPHRCKSFSDSELSKNKNMQHILRVINKGILTKTELGKFYLFKNPGYSNSLALVVWGCNLYSTIGSVFSIKERDMVKFTPFSYSVIIGIILSDGRLAYSARGINKFLRFKQSLEKSGYVWFVFSYLAHYCSSLPYLVMGKRAGKETMALEFYTRALPCISEIYSMFTINDKKIIPLNIYNILTPVALAHLIMGDGSARDYGLTLCTDCYTIHDVTRLMNVLIIRYGLTCTLQKKRENQYRIYISSKSMALLRSVVTPYMHSSMMYKLGVHKVS</sequence>
<keyword evidence="1" id="KW-0472">Membrane</keyword>
<keyword evidence="4" id="KW-0540">Nuclease</keyword>
<feature type="domain" description="Nuclease-associated modular DNA-binding 1" evidence="3">
    <location>
        <begin position="37"/>
        <end position="71"/>
    </location>
</feature>
<evidence type="ECO:0000259" key="2">
    <source>
        <dbReference type="Pfam" id="PF03161"/>
    </source>
</evidence>
<gene>
    <name evidence="4" type="primary">orf414</name>
</gene>
<dbReference type="InterPro" id="IPR004860">
    <property type="entry name" value="LAGLIDADG_dom"/>
</dbReference>
<feature type="domain" description="Homing endonuclease LAGLIDADG" evidence="2">
    <location>
        <begin position="225"/>
        <end position="391"/>
    </location>
</feature>
<dbReference type="GO" id="GO:0004519">
    <property type="term" value="F:endonuclease activity"/>
    <property type="evidence" value="ECO:0007669"/>
    <property type="project" value="UniProtKB-KW"/>
</dbReference>
<keyword evidence="1" id="KW-1133">Transmembrane helix</keyword>
<evidence type="ECO:0000259" key="3">
    <source>
        <dbReference type="Pfam" id="PF07453"/>
    </source>
</evidence>
<geneLocation type="mitochondrion" evidence="4"/>
<dbReference type="EMBL" id="KT428651">
    <property type="protein sequence ID" value="AMX22282.1"/>
    <property type="molecule type" value="Genomic_DNA"/>
</dbReference>
<organism evidence="4">
    <name type="scientific">Cryphonectria parasitica</name>
    <name type="common">Chestnut blight fungus</name>
    <name type="synonym">Endothia parasitica</name>
    <dbReference type="NCBI Taxonomy" id="5116"/>
    <lineage>
        <taxon>Eukaryota</taxon>
        <taxon>Fungi</taxon>
        <taxon>Dikarya</taxon>
        <taxon>Ascomycota</taxon>
        <taxon>Pezizomycotina</taxon>
        <taxon>Sordariomycetes</taxon>
        <taxon>Sordariomycetidae</taxon>
        <taxon>Diaporthales</taxon>
        <taxon>Cryphonectriaceae</taxon>
        <taxon>Cryphonectria-Endothia species complex</taxon>
        <taxon>Cryphonectria</taxon>
    </lineage>
</organism>
<dbReference type="InterPro" id="IPR027434">
    <property type="entry name" value="Homing_endonucl"/>
</dbReference>
<keyword evidence="4" id="KW-0496">Mitochondrion</keyword>
<proteinExistence type="predicted"/>
<keyword evidence="4" id="KW-0378">Hydrolase</keyword>
<name>A0A191MXA3_CRYPA</name>
<protein>
    <submittedName>
        <fullName evidence="4">LAGLIDADG endonuclease</fullName>
    </submittedName>
</protein>
<feature type="transmembrane region" description="Helical" evidence="1">
    <location>
        <begin position="222"/>
        <end position="239"/>
    </location>
</feature>
<keyword evidence="4" id="KW-0255">Endonuclease</keyword>
<dbReference type="InterPro" id="IPR010896">
    <property type="entry name" value="NUMOD1"/>
</dbReference>
<accession>A0A191MXA3</accession>
<dbReference type="Pfam" id="PF03161">
    <property type="entry name" value="LAGLIDADG_2"/>
    <property type="match status" value="1"/>
</dbReference>
<dbReference type="Pfam" id="PF07453">
    <property type="entry name" value="NUMOD1"/>
    <property type="match status" value="1"/>
</dbReference>
<evidence type="ECO:0000256" key="1">
    <source>
        <dbReference type="SAM" id="Phobius"/>
    </source>
</evidence>
<keyword evidence="1" id="KW-0812">Transmembrane</keyword>
<dbReference type="InterPro" id="IPR003647">
    <property type="entry name" value="Intron_nuc_1_rpt"/>
</dbReference>
<dbReference type="Gene3D" id="3.10.28.10">
    <property type="entry name" value="Homing endonucleases"/>
    <property type="match status" value="2"/>
</dbReference>
<dbReference type="AlphaFoldDB" id="A0A191MXA3"/>
<dbReference type="SUPFAM" id="SSF55608">
    <property type="entry name" value="Homing endonucleases"/>
    <property type="match status" value="1"/>
</dbReference>
<feature type="transmembrane region" description="Helical" evidence="1">
    <location>
        <begin position="259"/>
        <end position="278"/>
    </location>
</feature>
<dbReference type="SMART" id="SM00497">
    <property type="entry name" value="IENR1"/>
    <property type="match status" value="2"/>
</dbReference>